<proteinExistence type="predicted"/>
<reference evidence="1" key="1">
    <citation type="submission" date="2022-07" db="EMBL/GenBank/DDBJ databases">
        <authorList>
            <person name="Trinca V."/>
            <person name="Uliana J.V.C."/>
            <person name="Torres T.T."/>
            <person name="Ward R.J."/>
            <person name="Monesi N."/>
        </authorList>
    </citation>
    <scope>NUCLEOTIDE SEQUENCE</scope>
    <source>
        <strain evidence="1">HSMRA1968</strain>
        <tissue evidence="1">Whole embryos</tissue>
    </source>
</reference>
<dbReference type="EMBL" id="WJQU01000004">
    <property type="protein sequence ID" value="KAJ6636754.1"/>
    <property type="molecule type" value="Genomic_DNA"/>
</dbReference>
<sequence>MGDERIGTPLLYNSYGSKILRVEKHSLCDLTLLKILGLEVSSNLYIHKLRKTKIPKTKMGLAKTPITKLGSIQDENMGWVHVDQNVQLFVLSCERNDVIRQIVPLNDSTKSQLLLKNGAEKHKITIFYLIEVLCTQLKFLEDMLRKENTSFINSFHVILKFMDRVPSPFSKLGTYGFPSVNPFIILRDRKVGRFYKRCLEEVLRQQNTFTLKRSTMLNALQIDHFELVKFYEEYDRIRFESLGVYVSVSDLTTILKNVSMKEIDYNQFDYHIVSVIQYWRRGASYNIKIINLAQRKISYYLRSINFSVFVTKANQMLCLHVILRRIESIRELKKKLLLFVTI</sequence>
<comment type="caution">
    <text evidence="1">The sequence shown here is derived from an EMBL/GenBank/DDBJ whole genome shotgun (WGS) entry which is preliminary data.</text>
</comment>
<dbReference type="AlphaFoldDB" id="A0A9Q0MTI3"/>
<evidence type="ECO:0000313" key="1">
    <source>
        <dbReference type="EMBL" id="KAJ6636754.1"/>
    </source>
</evidence>
<protein>
    <submittedName>
        <fullName evidence="1">Uncharacterized protein</fullName>
    </submittedName>
</protein>
<name>A0A9Q0MTI3_9DIPT</name>
<organism evidence="1 2">
    <name type="scientific">Pseudolycoriella hygida</name>
    <dbReference type="NCBI Taxonomy" id="35572"/>
    <lineage>
        <taxon>Eukaryota</taxon>
        <taxon>Metazoa</taxon>
        <taxon>Ecdysozoa</taxon>
        <taxon>Arthropoda</taxon>
        <taxon>Hexapoda</taxon>
        <taxon>Insecta</taxon>
        <taxon>Pterygota</taxon>
        <taxon>Neoptera</taxon>
        <taxon>Endopterygota</taxon>
        <taxon>Diptera</taxon>
        <taxon>Nematocera</taxon>
        <taxon>Sciaroidea</taxon>
        <taxon>Sciaridae</taxon>
        <taxon>Pseudolycoriella</taxon>
    </lineage>
</organism>
<evidence type="ECO:0000313" key="2">
    <source>
        <dbReference type="Proteomes" id="UP001151699"/>
    </source>
</evidence>
<dbReference type="Proteomes" id="UP001151699">
    <property type="component" value="Chromosome C"/>
</dbReference>
<keyword evidence="2" id="KW-1185">Reference proteome</keyword>
<accession>A0A9Q0MTI3</accession>
<gene>
    <name evidence="1" type="ORF">Bhyg_15349</name>
</gene>